<accession>K3WKV5</accession>
<name>K3WKV5_GLOUD</name>
<feature type="region of interest" description="Disordered" evidence="1">
    <location>
        <begin position="389"/>
        <end position="408"/>
    </location>
</feature>
<feature type="region of interest" description="Disordered" evidence="1">
    <location>
        <begin position="466"/>
        <end position="566"/>
    </location>
</feature>
<feature type="domain" description="PTM/DIR17-like Tudor" evidence="2">
    <location>
        <begin position="19"/>
        <end position="66"/>
    </location>
</feature>
<proteinExistence type="predicted"/>
<feature type="compositionally biased region" description="Low complexity" evidence="1">
    <location>
        <begin position="130"/>
        <end position="146"/>
    </location>
</feature>
<feature type="region of interest" description="Disordered" evidence="1">
    <location>
        <begin position="580"/>
        <end position="599"/>
    </location>
</feature>
<feature type="compositionally biased region" description="Basic and acidic residues" evidence="1">
    <location>
        <begin position="501"/>
        <end position="516"/>
    </location>
</feature>
<feature type="compositionally biased region" description="Low complexity" evidence="1">
    <location>
        <begin position="101"/>
        <end position="122"/>
    </location>
</feature>
<evidence type="ECO:0000259" key="2">
    <source>
        <dbReference type="Pfam" id="PF21743"/>
    </source>
</evidence>
<dbReference type="VEuPathDB" id="FungiDB:PYU1_G005586"/>
<feature type="compositionally biased region" description="Polar residues" evidence="1">
    <location>
        <begin position="585"/>
        <end position="599"/>
    </location>
</feature>
<reference evidence="4" key="1">
    <citation type="journal article" date="2010" name="Genome Biol.">
        <title>Genome sequence of the necrotrophic plant pathogen Pythium ultimum reveals original pathogenicity mechanisms and effector repertoire.</title>
        <authorList>
            <person name="Levesque C.A."/>
            <person name="Brouwer H."/>
            <person name="Cano L."/>
            <person name="Hamilton J.P."/>
            <person name="Holt C."/>
            <person name="Huitema E."/>
            <person name="Raffaele S."/>
            <person name="Robideau G.P."/>
            <person name="Thines M."/>
            <person name="Win J."/>
            <person name="Zerillo M.M."/>
            <person name="Beakes G.W."/>
            <person name="Boore J.L."/>
            <person name="Busam D."/>
            <person name="Dumas B."/>
            <person name="Ferriera S."/>
            <person name="Fuerstenberg S.I."/>
            <person name="Gachon C.M."/>
            <person name="Gaulin E."/>
            <person name="Govers F."/>
            <person name="Grenville-Briggs L."/>
            <person name="Horner N."/>
            <person name="Hostetler J."/>
            <person name="Jiang R.H."/>
            <person name="Johnson J."/>
            <person name="Krajaejun T."/>
            <person name="Lin H."/>
            <person name="Meijer H.J."/>
            <person name="Moore B."/>
            <person name="Morris P."/>
            <person name="Phuntmart V."/>
            <person name="Puiu D."/>
            <person name="Shetty J."/>
            <person name="Stajich J.E."/>
            <person name="Tripathy S."/>
            <person name="Wawra S."/>
            <person name="van West P."/>
            <person name="Whitty B.R."/>
            <person name="Coutinho P.M."/>
            <person name="Henrissat B."/>
            <person name="Martin F."/>
            <person name="Thomas P.D."/>
            <person name="Tyler B.M."/>
            <person name="De Vries R.P."/>
            <person name="Kamoun S."/>
            <person name="Yandell M."/>
            <person name="Tisserat N."/>
            <person name="Buell C.R."/>
        </authorList>
    </citation>
    <scope>NUCLEOTIDE SEQUENCE</scope>
    <source>
        <strain evidence="4">DAOM:BR144</strain>
    </source>
</reference>
<dbReference type="CDD" id="cd20401">
    <property type="entry name" value="Tudor_AtPTM-like"/>
    <property type="match status" value="1"/>
</dbReference>
<dbReference type="InterPro" id="IPR047365">
    <property type="entry name" value="Tudor_AtPTM-like"/>
</dbReference>
<feature type="region of interest" description="Disordered" evidence="1">
    <location>
        <begin position="276"/>
        <end position="351"/>
    </location>
</feature>
<dbReference type="EMBL" id="GL376573">
    <property type="status" value="NOT_ANNOTATED_CDS"/>
    <property type="molecule type" value="Genomic_DNA"/>
</dbReference>
<evidence type="ECO:0000256" key="1">
    <source>
        <dbReference type="SAM" id="MobiDB-lite"/>
    </source>
</evidence>
<feature type="compositionally biased region" description="Basic and acidic residues" evidence="1">
    <location>
        <begin position="541"/>
        <end position="553"/>
    </location>
</feature>
<organism evidence="3 4">
    <name type="scientific">Globisporangium ultimum (strain ATCC 200006 / CBS 805.95 / DAOM BR144)</name>
    <name type="common">Pythium ultimum</name>
    <dbReference type="NCBI Taxonomy" id="431595"/>
    <lineage>
        <taxon>Eukaryota</taxon>
        <taxon>Sar</taxon>
        <taxon>Stramenopiles</taxon>
        <taxon>Oomycota</taxon>
        <taxon>Peronosporomycetes</taxon>
        <taxon>Pythiales</taxon>
        <taxon>Pythiaceae</taxon>
        <taxon>Globisporangium</taxon>
    </lineage>
</organism>
<reference evidence="4" key="2">
    <citation type="submission" date="2010-04" db="EMBL/GenBank/DDBJ databases">
        <authorList>
            <person name="Buell R."/>
            <person name="Hamilton J."/>
            <person name="Hostetler J."/>
        </authorList>
    </citation>
    <scope>NUCLEOTIDE SEQUENCE [LARGE SCALE GENOMIC DNA]</scope>
    <source>
        <strain evidence="4">DAOM:BR144</strain>
    </source>
</reference>
<keyword evidence="4" id="KW-1185">Reference proteome</keyword>
<dbReference type="AlphaFoldDB" id="K3WKV5"/>
<dbReference type="Proteomes" id="UP000019132">
    <property type="component" value="Unassembled WGS sequence"/>
</dbReference>
<protein>
    <recommendedName>
        <fullName evidence="2">PTM/DIR17-like Tudor domain-containing protein</fullName>
    </recommendedName>
</protein>
<reference evidence="3" key="3">
    <citation type="submission" date="2015-02" db="UniProtKB">
        <authorList>
            <consortium name="EnsemblProtists"/>
        </authorList>
    </citation>
    <scope>IDENTIFICATION</scope>
    <source>
        <strain evidence="3">DAOM BR144</strain>
    </source>
</reference>
<dbReference type="EnsemblProtists" id="PYU1_T005597">
    <property type="protein sequence ID" value="PYU1_T005597"/>
    <property type="gene ID" value="PYU1_G005586"/>
</dbReference>
<sequence>MVRSQRVARMQKTPRFPMGTRISKYFPGYKDPFEGTVDDYSKFSGFYHISYDDGDSEEMTETDLEEYVLQLPTIYPSDSSSNANATQTKKLILNLNDNAPGGNHNGNNSGKNSPSGSVNGSSEYTGGYQSPKSAHSSPKAASPTTTRQEPDKSQDEITNLIGKRISKPSVDGNGKEYIVYGTVSTYFNATNSITYVIVSTSPDSAAKDEQLVILNDGALKILSVLPGVTTGAVSESGIGRKLNEIKKHGAMWGFHDSTTELAKWVINKLKQELNVATKKSKPAREQKESSKLSNGRKDSHDEKRAVKSQPKPQERNQPSNGPDSASSKRSNSANHLRDLMGSRNGKGKDVLGNALSSKRKLGPAYAHRARRSTVILDAVARRFTEQVENVAPEKATEEEDETERESRIRFGEPSVIEFELEVEVSKLRSWAPMGRKPLPAPPRPAPAKQPLKSILRMRLEPIEQVIPPEPDHITAPPTIQTVSMSAHVSRQLKESGPTLYDRSEAAHDADQERSPDNDIPEPPQAFFTRKEQTNRSPPPDFNDRPSIDGERDSMSSLPESDASEAVPVFEIEIEDANAVAALPSPMQQDNVQPVLITSE</sequence>
<dbReference type="InParanoid" id="K3WKV5"/>
<dbReference type="eggNOG" id="ENOG502S8C7">
    <property type="taxonomic scope" value="Eukaryota"/>
</dbReference>
<feature type="compositionally biased region" description="Polar residues" evidence="1">
    <location>
        <begin position="315"/>
        <end position="334"/>
    </location>
</feature>
<evidence type="ECO:0000313" key="4">
    <source>
        <dbReference type="Proteomes" id="UP000019132"/>
    </source>
</evidence>
<dbReference type="Gene3D" id="2.30.30.140">
    <property type="match status" value="1"/>
</dbReference>
<feature type="compositionally biased region" description="Basic and acidic residues" evidence="1">
    <location>
        <begin position="282"/>
        <end position="305"/>
    </location>
</feature>
<feature type="region of interest" description="Disordered" evidence="1">
    <location>
        <begin position="95"/>
        <end position="154"/>
    </location>
</feature>
<feature type="compositionally biased region" description="Polar residues" evidence="1">
    <location>
        <begin position="477"/>
        <end position="488"/>
    </location>
</feature>
<evidence type="ECO:0000313" key="3">
    <source>
        <dbReference type="EnsemblProtists" id="PYU1_T005597"/>
    </source>
</evidence>
<dbReference type="HOGENOM" id="CLU_404138_0_0_1"/>
<dbReference type="Pfam" id="PF21743">
    <property type="entry name" value="PTM_DIR17_Tudor"/>
    <property type="match status" value="1"/>
</dbReference>